<evidence type="ECO:0000313" key="1">
    <source>
        <dbReference type="EMBL" id="CAL8110041.1"/>
    </source>
</evidence>
<organism evidence="1 2">
    <name type="scientific">Orchesella dallaii</name>
    <dbReference type="NCBI Taxonomy" id="48710"/>
    <lineage>
        <taxon>Eukaryota</taxon>
        <taxon>Metazoa</taxon>
        <taxon>Ecdysozoa</taxon>
        <taxon>Arthropoda</taxon>
        <taxon>Hexapoda</taxon>
        <taxon>Collembola</taxon>
        <taxon>Entomobryomorpha</taxon>
        <taxon>Entomobryoidea</taxon>
        <taxon>Orchesellidae</taxon>
        <taxon>Orchesellinae</taxon>
        <taxon>Orchesella</taxon>
    </lineage>
</organism>
<dbReference type="Proteomes" id="UP001642540">
    <property type="component" value="Unassembled WGS sequence"/>
</dbReference>
<keyword evidence="2" id="KW-1185">Reference proteome</keyword>
<gene>
    <name evidence="1" type="ORF">ODALV1_LOCUS13925</name>
</gene>
<evidence type="ECO:0000313" key="2">
    <source>
        <dbReference type="Proteomes" id="UP001642540"/>
    </source>
</evidence>
<sequence>MGGILGCLRKLGNRCGCIKNVPAEADDISESDEGGFEMRDLLNLPVSMRSGIGERRGIHFPTDENTTPAINTPCCQWEAARRLHYLHTFYQPFPVPPPPPPPGHLNTMTREVASETITPVQTPTFNVTSHLLQHSSMKK</sequence>
<name>A0ABP1QTX6_9HEXA</name>
<accession>A0ABP1QTX6</accession>
<reference evidence="1 2" key="1">
    <citation type="submission" date="2024-08" db="EMBL/GenBank/DDBJ databases">
        <authorList>
            <person name="Cucini C."/>
            <person name="Frati F."/>
        </authorList>
    </citation>
    <scope>NUCLEOTIDE SEQUENCE [LARGE SCALE GENOMIC DNA]</scope>
</reference>
<proteinExistence type="predicted"/>
<dbReference type="EMBL" id="CAXLJM020000043">
    <property type="protein sequence ID" value="CAL8110041.1"/>
    <property type="molecule type" value="Genomic_DNA"/>
</dbReference>
<comment type="caution">
    <text evidence="1">The sequence shown here is derived from an EMBL/GenBank/DDBJ whole genome shotgun (WGS) entry which is preliminary data.</text>
</comment>
<protein>
    <submittedName>
        <fullName evidence="1">Uncharacterized protein</fullName>
    </submittedName>
</protein>